<reference evidence="1 2" key="1">
    <citation type="submission" date="2014-11" db="EMBL/GenBank/DDBJ databases">
        <title>Draft Genome Sequences of Paenibacillus polymyxa NRRL B-30509 and Paenibacillus terrae NRRL B-30644, Strains from a Poultry Environment that Produce Tridecaptin A and Paenicidins.</title>
        <authorList>
            <person name="van Belkum M.J."/>
            <person name="Lohans C.T."/>
            <person name="Vederas J.C."/>
        </authorList>
    </citation>
    <scope>NUCLEOTIDE SEQUENCE [LARGE SCALE GENOMIC DNA]</scope>
    <source>
        <strain evidence="1 2">NRRL B-30644</strain>
    </source>
</reference>
<evidence type="ECO:0000313" key="1">
    <source>
        <dbReference type="EMBL" id="KJD45171.1"/>
    </source>
</evidence>
<name>A0A0D7X154_9BACL</name>
<keyword evidence="2" id="KW-1185">Reference proteome</keyword>
<proteinExistence type="predicted"/>
<dbReference type="RefSeq" id="WP_044646523.1">
    <property type="nucleotide sequence ID" value="NZ_JTHP01000023.1"/>
</dbReference>
<gene>
    <name evidence="1" type="ORF">QD47_12945</name>
</gene>
<protein>
    <submittedName>
        <fullName evidence="1">Uncharacterized protein</fullName>
    </submittedName>
</protein>
<comment type="caution">
    <text evidence="1">The sequence shown here is derived from an EMBL/GenBank/DDBJ whole genome shotgun (WGS) entry which is preliminary data.</text>
</comment>
<dbReference type="PATRIC" id="fig|159743.3.peg.2878"/>
<sequence length="222" mass="25651">MKLFEEILNNQEQTTIENNNKTTIFDRPSIKKIKTNESSENNLSVLAQFFLLPFETGDSNAVLHIPVFDEDTKVQVLQEIGSHFEECTIVEYKEQAQIMLSKVRGISKRFIEKVMDSGEINPIVYSLYRNNSVGINYSEEKEYKVNIELIQRSSEKSIIELWTFLNNTFIREAGELVLLPHQWYLGEAFKDYLAVRCFASVCKSMRVSVNPVDKAIMYISIS</sequence>
<dbReference type="EMBL" id="JTHP01000023">
    <property type="protein sequence ID" value="KJD45171.1"/>
    <property type="molecule type" value="Genomic_DNA"/>
</dbReference>
<dbReference type="OrthoDB" id="2625187at2"/>
<accession>A0A0D7X154</accession>
<dbReference type="AlphaFoldDB" id="A0A0D7X154"/>
<organism evidence="1 2">
    <name type="scientific">Paenibacillus terrae</name>
    <dbReference type="NCBI Taxonomy" id="159743"/>
    <lineage>
        <taxon>Bacteria</taxon>
        <taxon>Bacillati</taxon>
        <taxon>Bacillota</taxon>
        <taxon>Bacilli</taxon>
        <taxon>Bacillales</taxon>
        <taxon>Paenibacillaceae</taxon>
        <taxon>Paenibacillus</taxon>
    </lineage>
</organism>
<evidence type="ECO:0000313" key="2">
    <source>
        <dbReference type="Proteomes" id="UP000032534"/>
    </source>
</evidence>
<dbReference type="Proteomes" id="UP000032534">
    <property type="component" value="Unassembled WGS sequence"/>
</dbReference>